<dbReference type="Pfam" id="PF13365">
    <property type="entry name" value="Trypsin_2"/>
    <property type="match status" value="1"/>
</dbReference>
<dbReference type="SUPFAM" id="SSF50494">
    <property type="entry name" value="Trypsin-like serine proteases"/>
    <property type="match status" value="1"/>
</dbReference>
<evidence type="ECO:0000313" key="5">
    <source>
        <dbReference type="Proteomes" id="UP001596915"/>
    </source>
</evidence>
<dbReference type="Proteomes" id="UP001596915">
    <property type="component" value="Unassembled WGS sequence"/>
</dbReference>
<reference evidence="5" key="1">
    <citation type="journal article" date="2019" name="Int. J. Syst. Evol. Microbiol.">
        <title>The Global Catalogue of Microorganisms (GCM) 10K type strain sequencing project: providing services to taxonomists for standard genome sequencing and annotation.</title>
        <authorList>
            <consortium name="The Broad Institute Genomics Platform"/>
            <consortium name="The Broad Institute Genome Sequencing Center for Infectious Disease"/>
            <person name="Wu L."/>
            <person name="Ma J."/>
        </authorList>
    </citation>
    <scope>NUCLEOTIDE SEQUENCE [LARGE SCALE GENOMIC DNA]</scope>
    <source>
        <strain evidence="5">JCM 12607</strain>
    </source>
</reference>
<name>A0ABW2X3B6_9ACTN</name>
<proteinExistence type="predicted"/>
<keyword evidence="5" id="KW-1185">Reference proteome</keyword>
<accession>A0ABW2X3B6</accession>
<dbReference type="SUPFAM" id="SSF52540">
    <property type="entry name" value="P-loop containing nucleoside triphosphate hydrolases"/>
    <property type="match status" value="1"/>
</dbReference>
<comment type="caution">
    <text evidence="4">The sequence shown here is derived from an EMBL/GenBank/DDBJ whole genome shotgun (WGS) entry which is preliminary data.</text>
</comment>
<dbReference type="EMBL" id="JBHTGL010000008">
    <property type="protein sequence ID" value="MFD0627351.1"/>
    <property type="molecule type" value="Genomic_DNA"/>
</dbReference>
<dbReference type="InterPro" id="IPR049052">
    <property type="entry name" value="nSTAND1"/>
</dbReference>
<evidence type="ECO:0000259" key="3">
    <source>
        <dbReference type="Pfam" id="PF20703"/>
    </source>
</evidence>
<gene>
    <name evidence="4" type="ORF">ACFQ2K_36510</name>
</gene>
<evidence type="ECO:0000313" key="4">
    <source>
        <dbReference type="EMBL" id="MFD0627351.1"/>
    </source>
</evidence>
<feature type="region of interest" description="Disordered" evidence="1">
    <location>
        <begin position="858"/>
        <end position="913"/>
    </location>
</feature>
<feature type="transmembrane region" description="Helical" evidence="2">
    <location>
        <begin position="647"/>
        <end position="667"/>
    </location>
</feature>
<keyword evidence="2" id="KW-0472">Membrane</keyword>
<dbReference type="SUPFAM" id="SSF50969">
    <property type="entry name" value="YVTN repeat-like/Quinoprotein amine dehydrogenase"/>
    <property type="match status" value="1"/>
</dbReference>
<feature type="region of interest" description="Disordered" evidence="1">
    <location>
        <begin position="943"/>
        <end position="1019"/>
    </location>
</feature>
<organism evidence="4 5">
    <name type="scientific">Streptomyces sanglieri</name>
    <dbReference type="NCBI Taxonomy" id="193460"/>
    <lineage>
        <taxon>Bacteria</taxon>
        <taxon>Bacillati</taxon>
        <taxon>Actinomycetota</taxon>
        <taxon>Actinomycetes</taxon>
        <taxon>Kitasatosporales</taxon>
        <taxon>Streptomycetaceae</taxon>
        <taxon>Streptomyces</taxon>
    </lineage>
</organism>
<protein>
    <submittedName>
        <fullName evidence="4">Trypsin-like peptidase domain-containing protein</fullName>
    </submittedName>
</protein>
<sequence length="1019" mass="108854">MAVLRGSDVLEASQARVYADDGKVIGAGFLVAGDVLCTCAHVVARALGLPGAGPEEPPDRAVEVDFPLVTGRPRVRATVESWRTGGADVALLRLGEPVEGTRPAPLVDGTGVWEHPFRTMGFPAGAGHGSWAHGTLRARLGSGWVQMETSEPGPRIVQGFSGAPVWDDRQNGVVGMTVAAHLEERTAYLLPSADLVDEATLVPRCPFQGLTAFTEDDAEFFHGRDADTERLLADVRGRSVTLVAGPSGCGKSSLVSAGVLPRLRAAGAAVTELRPVPGVRPAAVVARALAGVLEPELGEVERLAGAEELAGLLEANRDFAAELRARVLARGGAGGHVLFVDQLEEYVSAGPDAGRTLFGLLGDLAGGGLRVVATARPGSLDALITADTSDLVSEAVRFLAPLTAEDLGQAVTAPVDAVPGLWFEAGLPERIVADAGDEPGRMPLVQFALTELWRRRSRAMLTHAAYDELGGVAGALVGSADQAYEKLSSSERGLARRLFVQLARPGDGDTFTRRPSRTTDLAPELVELARGLVPDKLVVLSHAPGSDEHEEIIDLAHEALTVHWPRLRRWLTESRDFRRWQEQVRADLVRWQSQQREPARLLSGTDLAEAELRLAEHPDPDDIPAAEREYVHLSRRQARRGTRLRQAAVAVLAALTVLAVVLAFTTYRSLRQAEDRLRVQAAGLLAQASEERPPNDPGTALQLALAAWHAADTPQSRQALAHQYARGQYVTGTRPSLWPGSVGSLAASADGRVLVVESEALGGERSTLTVITGALDGNPRARKLSDVPEGKLRVAVSPDGRSVAATAGPEATRLWQLGEAGARHPATLDPGLRKIREQMNVSLDFSSDSKRLLLAINPSEGASPSRTSAVRPSRSCGTPAPAAGRGRPTGSRCRTTWTMPRSPPTRTRWRCSTPRWPGSSSTCGIWRPGTCCTPGRWPVRTRGRNCRRAARSSPTSTTERRWSSTGRRPERCWSSAGSRGVRTRCPSVGTSPTPPVATPSSTSSSTRRSARGWPTRNRS</sequence>
<evidence type="ECO:0000256" key="1">
    <source>
        <dbReference type="SAM" id="MobiDB-lite"/>
    </source>
</evidence>
<evidence type="ECO:0000256" key="2">
    <source>
        <dbReference type="SAM" id="Phobius"/>
    </source>
</evidence>
<dbReference type="InterPro" id="IPR011044">
    <property type="entry name" value="Quino_amine_DH_bsu"/>
</dbReference>
<feature type="compositionally biased region" description="Polar residues" evidence="1">
    <location>
        <begin position="860"/>
        <end position="870"/>
    </location>
</feature>
<keyword evidence="2" id="KW-0812">Transmembrane</keyword>
<dbReference type="Pfam" id="PF20703">
    <property type="entry name" value="nSTAND1"/>
    <property type="match status" value="1"/>
</dbReference>
<feature type="compositionally biased region" description="Basic and acidic residues" evidence="1">
    <location>
        <begin position="958"/>
        <end position="971"/>
    </location>
</feature>
<feature type="compositionally biased region" description="Low complexity" evidence="1">
    <location>
        <begin position="998"/>
        <end position="1007"/>
    </location>
</feature>
<dbReference type="InterPro" id="IPR027417">
    <property type="entry name" value="P-loop_NTPase"/>
</dbReference>
<keyword evidence="2" id="KW-1133">Transmembrane helix</keyword>
<dbReference type="InterPro" id="IPR009003">
    <property type="entry name" value="Peptidase_S1_PA"/>
</dbReference>
<feature type="domain" description="Novel STAND NTPase 1" evidence="3">
    <location>
        <begin position="206"/>
        <end position="598"/>
    </location>
</feature>